<dbReference type="PATRIC" id="fig|1358026.3.peg.3379"/>
<proteinExistence type="predicted"/>
<accession>U2RL32</accession>
<feature type="transmembrane region" description="Helical" evidence="1">
    <location>
        <begin position="12"/>
        <end position="31"/>
    </location>
</feature>
<sequence length="64" mass="7133">MVCVKERTLSMNILLIIIAIIAIVLLLTGGFVQSLNFLLWVGIILLVLAVIVWLVRMLTGSRRV</sequence>
<comment type="caution">
    <text evidence="2">The sequence shown here is derived from an EMBL/GenBank/DDBJ whole genome shotgun (WGS) entry which is preliminary data.</text>
</comment>
<feature type="transmembrane region" description="Helical" evidence="1">
    <location>
        <begin position="37"/>
        <end position="55"/>
    </location>
</feature>
<keyword evidence="1" id="KW-0812">Transmembrane</keyword>
<evidence type="ECO:0000256" key="1">
    <source>
        <dbReference type="SAM" id="Phobius"/>
    </source>
</evidence>
<evidence type="ECO:0000313" key="2">
    <source>
        <dbReference type="EMBL" id="ERK69576.1"/>
    </source>
</evidence>
<dbReference type="EMBL" id="AWVQ01000664">
    <property type="protein sequence ID" value="ERK69576.1"/>
    <property type="molecule type" value="Genomic_DNA"/>
</dbReference>
<protein>
    <submittedName>
        <fullName evidence="2">Uncharacterized protein</fullName>
    </submittedName>
</protein>
<dbReference type="AlphaFoldDB" id="U2RL32"/>
<reference evidence="2 3" key="1">
    <citation type="submission" date="2013-08" db="EMBL/GenBank/DDBJ databases">
        <authorList>
            <person name="Weinstock G."/>
            <person name="Sodergren E."/>
            <person name="Wylie T."/>
            <person name="Fulton L."/>
            <person name="Fulton R."/>
            <person name="Fronick C."/>
            <person name="O'Laughlin M."/>
            <person name="Godfrey J."/>
            <person name="Miner T."/>
            <person name="Herter B."/>
            <person name="Appelbaum E."/>
            <person name="Cordes M."/>
            <person name="Lek S."/>
            <person name="Wollam A."/>
            <person name="Pepin K.H."/>
            <person name="Palsikar V.B."/>
            <person name="Mitreva M."/>
            <person name="Wilson R.K."/>
        </authorList>
    </citation>
    <scope>NUCLEOTIDE SEQUENCE [LARGE SCALE GENOMIC DNA]</scope>
    <source>
        <strain evidence="2 3">ATCC 14665</strain>
    </source>
</reference>
<keyword evidence="1" id="KW-1133">Transmembrane helix</keyword>
<evidence type="ECO:0000313" key="3">
    <source>
        <dbReference type="Proteomes" id="UP000016605"/>
    </source>
</evidence>
<dbReference type="Proteomes" id="UP000016605">
    <property type="component" value="Unassembled WGS sequence"/>
</dbReference>
<name>U2RL32_LEIAQ</name>
<gene>
    <name evidence="2" type="ORF">N136_04103</name>
</gene>
<dbReference type="HOGENOM" id="CLU_200937_0_0_11"/>
<keyword evidence="1" id="KW-0472">Membrane</keyword>
<organism evidence="2 3">
    <name type="scientific">Leifsonia aquatica ATCC 14665</name>
    <dbReference type="NCBI Taxonomy" id="1358026"/>
    <lineage>
        <taxon>Bacteria</taxon>
        <taxon>Bacillati</taxon>
        <taxon>Actinomycetota</taxon>
        <taxon>Actinomycetes</taxon>
        <taxon>Micrococcales</taxon>
        <taxon>Microbacteriaceae</taxon>
        <taxon>Leifsonia</taxon>
    </lineage>
</organism>